<proteinExistence type="predicted"/>
<feature type="region of interest" description="Disordered" evidence="1">
    <location>
        <begin position="49"/>
        <end position="78"/>
    </location>
</feature>
<evidence type="ECO:0000313" key="3">
    <source>
        <dbReference type="Proteomes" id="UP000024635"/>
    </source>
</evidence>
<reference evidence="3" key="1">
    <citation type="journal article" date="2015" name="Nat. Genet.">
        <title>The genome and transcriptome of the zoonotic hookworm Ancylostoma ceylanicum identify infection-specific gene families.</title>
        <authorList>
            <person name="Schwarz E.M."/>
            <person name="Hu Y."/>
            <person name="Antoshechkin I."/>
            <person name="Miller M.M."/>
            <person name="Sternberg P.W."/>
            <person name="Aroian R.V."/>
        </authorList>
    </citation>
    <scope>NUCLEOTIDE SEQUENCE</scope>
    <source>
        <strain evidence="3">HY135</strain>
    </source>
</reference>
<evidence type="ECO:0000313" key="2">
    <source>
        <dbReference type="EMBL" id="EYC28804.1"/>
    </source>
</evidence>
<organism evidence="2 3">
    <name type="scientific">Ancylostoma ceylanicum</name>
    <dbReference type="NCBI Taxonomy" id="53326"/>
    <lineage>
        <taxon>Eukaryota</taxon>
        <taxon>Metazoa</taxon>
        <taxon>Ecdysozoa</taxon>
        <taxon>Nematoda</taxon>
        <taxon>Chromadorea</taxon>
        <taxon>Rhabditida</taxon>
        <taxon>Rhabditina</taxon>
        <taxon>Rhabditomorpha</taxon>
        <taxon>Strongyloidea</taxon>
        <taxon>Ancylostomatidae</taxon>
        <taxon>Ancylostomatinae</taxon>
        <taxon>Ancylostoma</taxon>
    </lineage>
</organism>
<dbReference type="EMBL" id="JARK01001343">
    <property type="protein sequence ID" value="EYC28804.1"/>
    <property type="molecule type" value="Genomic_DNA"/>
</dbReference>
<gene>
    <name evidence="2" type="primary">Acey_s0007.g3440</name>
    <name evidence="2" type="ORF">Y032_0007g3440</name>
</gene>
<protein>
    <submittedName>
        <fullName evidence="2">Uncharacterized protein</fullName>
    </submittedName>
</protein>
<keyword evidence="3" id="KW-1185">Reference proteome</keyword>
<dbReference type="AlphaFoldDB" id="A0A016VMG5"/>
<sequence length="78" mass="8292">MGTRLCQSLIIQGSMLSVSSFSFFLESSWTALHSSSKSSSVCSNFANVSSYGDDLSAASKSTRRDRDARAVTLSGTTN</sequence>
<accession>A0A016VMG5</accession>
<comment type="caution">
    <text evidence="2">The sequence shown here is derived from an EMBL/GenBank/DDBJ whole genome shotgun (WGS) entry which is preliminary data.</text>
</comment>
<evidence type="ECO:0000256" key="1">
    <source>
        <dbReference type="SAM" id="MobiDB-lite"/>
    </source>
</evidence>
<dbReference type="Proteomes" id="UP000024635">
    <property type="component" value="Unassembled WGS sequence"/>
</dbReference>
<name>A0A016VMG5_9BILA</name>